<feature type="binding site" description="in dimeric form" evidence="20">
    <location>
        <position position="131"/>
    </location>
    <ligand>
        <name>Ca(2+)</name>
        <dbReference type="ChEBI" id="CHEBI:29108"/>
        <label>1</label>
    </ligand>
</feature>
<dbReference type="PANTHER" id="PTHR40457:SF1">
    <property type="entry name" value="PHOSPHOLIPASE A1"/>
    <property type="match status" value="1"/>
</dbReference>
<dbReference type="GO" id="GO:0008970">
    <property type="term" value="F:phospholipase A1 activity"/>
    <property type="evidence" value="ECO:0007669"/>
    <property type="project" value="UniProtKB-EC"/>
</dbReference>
<dbReference type="GO" id="GO:0009279">
    <property type="term" value="C:cell outer membrane"/>
    <property type="evidence" value="ECO:0007669"/>
    <property type="project" value="UniProtKB-SubCell"/>
</dbReference>
<feature type="active site" description="Proton acceptor" evidence="19">
    <location>
        <position position="167"/>
    </location>
</feature>
<evidence type="ECO:0000256" key="15">
    <source>
        <dbReference type="ARBA" id="ARBA00023098"/>
    </source>
</evidence>
<evidence type="ECO:0000256" key="21">
    <source>
        <dbReference type="SAM" id="SignalP"/>
    </source>
</evidence>
<reference evidence="23" key="1">
    <citation type="submission" date="2016-11" db="EMBL/GenBank/DDBJ databases">
        <authorList>
            <person name="Varghese N."/>
            <person name="Submissions S."/>
        </authorList>
    </citation>
    <scope>NUCLEOTIDE SEQUENCE [LARGE SCALE GENOMIC DNA]</scope>
    <source>
        <strain evidence="23">DSM 26349</strain>
    </source>
</reference>
<dbReference type="InterPro" id="IPR003187">
    <property type="entry name" value="PLipase_A1"/>
</dbReference>
<feature type="chain" id="PRO_5009917564" description="Phosphatidylcholine 1-acylhydrolase" evidence="21">
    <location>
        <begin position="22"/>
        <end position="297"/>
    </location>
</feature>
<comment type="subunit">
    <text evidence="5">Homodimer; dimerization is reversible, and the dimeric form is the active one.</text>
</comment>
<dbReference type="CDD" id="cd00541">
    <property type="entry name" value="OMPLA"/>
    <property type="match status" value="1"/>
</dbReference>
<keyword evidence="10 20" id="KW-0479">Metal-binding</keyword>
<dbReference type="PRINTS" id="PR01486">
    <property type="entry name" value="PHPHLIPASEA1"/>
</dbReference>
<feature type="binding site" description="in dimeric form" evidence="20">
    <location>
        <position position="172"/>
    </location>
    <ligand>
        <name>Ca(2+)</name>
        <dbReference type="ChEBI" id="CHEBI:29108"/>
        <label>2</label>
    </ligand>
</feature>
<evidence type="ECO:0000256" key="2">
    <source>
        <dbReference type="ARBA" id="ARBA00001604"/>
    </source>
</evidence>
<proteinExistence type="inferred from homology"/>
<name>A0A1M6FZ39_9FLAO</name>
<organism evidence="22 23">
    <name type="scientific">Aequorivita viscosa</name>
    <dbReference type="NCBI Taxonomy" id="797419"/>
    <lineage>
        <taxon>Bacteria</taxon>
        <taxon>Pseudomonadati</taxon>
        <taxon>Bacteroidota</taxon>
        <taxon>Flavobacteriia</taxon>
        <taxon>Flavobacteriales</taxon>
        <taxon>Flavobacteriaceae</taxon>
        <taxon>Aequorivita</taxon>
    </lineage>
</organism>
<accession>A0A1M6FZ39</accession>
<evidence type="ECO:0000256" key="11">
    <source>
        <dbReference type="ARBA" id="ARBA00022729"/>
    </source>
</evidence>
<dbReference type="GO" id="GO:0005509">
    <property type="term" value="F:calcium ion binding"/>
    <property type="evidence" value="ECO:0007669"/>
    <property type="project" value="TreeGrafter"/>
</dbReference>
<keyword evidence="12" id="KW-0378">Hydrolase</keyword>
<dbReference type="PANTHER" id="PTHR40457">
    <property type="entry name" value="PHOSPHOLIPASE A1"/>
    <property type="match status" value="1"/>
</dbReference>
<keyword evidence="11 21" id="KW-0732">Signal</keyword>
<comment type="catalytic activity">
    <reaction evidence="2">
        <text>a 1,2-diacyl-sn-glycero-3-phosphocholine + H2O = a 1-acyl-sn-glycero-3-phosphocholine + a fatty acid + H(+)</text>
        <dbReference type="Rhea" id="RHEA:15801"/>
        <dbReference type="ChEBI" id="CHEBI:15377"/>
        <dbReference type="ChEBI" id="CHEBI:15378"/>
        <dbReference type="ChEBI" id="CHEBI:28868"/>
        <dbReference type="ChEBI" id="CHEBI:57643"/>
        <dbReference type="ChEBI" id="CHEBI:58168"/>
        <dbReference type="EC" id="3.1.1.4"/>
    </reaction>
</comment>
<evidence type="ECO:0000256" key="19">
    <source>
        <dbReference type="PIRSR" id="PIRSR603187-1"/>
    </source>
</evidence>
<dbReference type="InterPro" id="IPR036541">
    <property type="entry name" value="PLipase_A1_sf"/>
</dbReference>
<evidence type="ECO:0000313" key="22">
    <source>
        <dbReference type="EMBL" id="SHJ02907.1"/>
    </source>
</evidence>
<keyword evidence="13 20" id="KW-0106">Calcium</keyword>
<keyword evidence="16" id="KW-0472">Membrane</keyword>
<evidence type="ECO:0000256" key="8">
    <source>
        <dbReference type="ARBA" id="ARBA00022452"/>
    </source>
</evidence>
<feature type="binding site" description="in dimeric form" evidence="20">
    <location>
        <position position="212"/>
    </location>
    <ligand>
        <name>Ca(2+)</name>
        <dbReference type="ChEBI" id="CHEBI:29108"/>
        <label>1</label>
    </ligand>
</feature>
<evidence type="ECO:0000256" key="5">
    <source>
        <dbReference type="ARBA" id="ARBA00011702"/>
    </source>
</evidence>
<evidence type="ECO:0000256" key="13">
    <source>
        <dbReference type="ARBA" id="ARBA00022837"/>
    </source>
</evidence>
<comment type="catalytic activity">
    <reaction evidence="1">
        <text>a 1,2-diacyl-sn-glycero-3-phosphocholine + H2O = a 2-acyl-sn-glycero-3-phosphocholine + a fatty acid + H(+)</text>
        <dbReference type="Rhea" id="RHEA:18689"/>
        <dbReference type="ChEBI" id="CHEBI:15377"/>
        <dbReference type="ChEBI" id="CHEBI:15378"/>
        <dbReference type="ChEBI" id="CHEBI:28868"/>
        <dbReference type="ChEBI" id="CHEBI:57643"/>
        <dbReference type="ChEBI" id="CHEBI:57875"/>
        <dbReference type="EC" id="3.1.1.32"/>
    </reaction>
</comment>
<dbReference type="GO" id="GO:0016042">
    <property type="term" value="P:lipid catabolic process"/>
    <property type="evidence" value="ECO:0007669"/>
    <property type="project" value="UniProtKB-KW"/>
</dbReference>
<evidence type="ECO:0000256" key="7">
    <source>
        <dbReference type="ARBA" id="ARBA00013278"/>
    </source>
</evidence>
<dbReference type="EC" id="3.1.1.4" evidence="7"/>
<dbReference type="RefSeq" id="WP_073217060.1">
    <property type="nucleotide sequence ID" value="NZ_FNNS01000009.1"/>
</dbReference>
<dbReference type="EC" id="3.1.1.32" evidence="6"/>
<evidence type="ECO:0000256" key="10">
    <source>
        <dbReference type="ARBA" id="ARBA00022723"/>
    </source>
</evidence>
<comment type="subcellular location">
    <subcellularLocation>
        <location evidence="3">Cell outer membrane</location>
        <topology evidence="3">Multi-pass membrane protein</topology>
    </subcellularLocation>
</comment>
<dbReference type="Proteomes" id="UP000184172">
    <property type="component" value="Unassembled WGS sequence"/>
</dbReference>
<evidence type="ECO:0000256" key="14">
    <source>
        <dbReference type="ARBA" id="ARBA00022963"/>
    </source>
</evidence>
<evidence type="ECO:0000256" key="16">
    <source>
        <dbReference type="ARBA" id="ARBA00023136"/>
    </source>
</evidence>
<sequence length="297" mass="34218">MKFTILQFFLILVLFSYTSLAQEDYKSSTLAAKWELDSTSLSKEVEFKLSPYKPIYVLFANYTSDVNKSPTASNASEVSDLDIPYNAIEMKFQLSFKTKVMHNVLGKKLGGDVWFAYTQSSRWQVFNNSLSRPFRETNYQPEAFILFATPYRIGKFHSVFTGFGINHESNGRADPLSRSWNRVIFQFGWEVEQIQVILKPWIRLPVAEAKDDNPDVGDYMGRAELQLNYTINKHDFEVATRHSLRGGDRSHASLRIDYSYPLIKNLKLHAQFFTGFGESMIDYNHNQTVFGLGLSLY</sequence>
<dbReference type="OrthoDB" id="188433at2"/>
<evidence type="ECO:0000256" key="3">
    <source>
        <dbReference type="ARBA" id="ARBA00004571"/>
    </source>
</evidence>
<evidence type="ECO:0000256" key="18">
    <source>
        <dbReference type="ARBA" id="ARBA00032375"/>
    </source>
</evidence>
<keyword evidence="15" id="KW-0443">Lipid metabolism</keyword>
<dbReference type="Pfam" id="PF02253">
    <property type="entry name" value="PLA1"/>
    <property type="match status" value="1"/>
</dbReference>
<feature type="active site" description="Nucleophile" evidence="19">
    <location>
        <position position="169"/>
    </location>
</feature>
<evidence type="ECO:0000256" key="17">
    <source>
        <dbReference type="ARBA" id="ARBA00023237"/>
    </source>
</evidence>
<dbReference type="GO" id="GO:0004623">
    <property type="term" value="F:phospholipase A2 activity"/>
    <property type="evidence" value="ECO:0007669"/>
    <property type="project" value="UniProtKB-EC"/>
</dbReference>
<comment type="similarity">
    <text evidence="4">Belongs to the phospholipase A1 family.</text>
</comment>
<protein>
    <recommendedName>
        <fullName evidence="18">Phosphatidylcholine 1-acylhydrolase</fullName>
        <ecNumber evidence="6">3.1.1.32</ecNumber>
        <ecNumber evidence="7">3.1.1.4</ecNumber>
    </recommendedName>
</protein>
<gene>
    <name evidence="22" type="ORF">SAMN04487908_10893</name>
</gene>
<dbReference type="EMBL" id="FQYV01000008">
    <property type="protein sequence ID" value="SHJ02907.1"/>
    <property type="molecule type" value="Genomic_DNA"/>
</dbReference>
<dbReference type="SUPFAM" id="SSF56931">
    <property type="entry name" value="Outer membrane phospholipase A (OMPLA)"/>
    <property type="match status" value="1"/>
</dbReference>
<dbReference type="Gene3D" id="2.40.230.10">
    <property type="entry name" value="Phospholipase A1"/>
    <property type="match status" value="1"/>
</dbReference>
<evidence type="ECO:0000256" key="9">
    <source>
        <dbReference type="ARBA" id="ARBA00022692"/>
    </source>
</evidence>
<evidence type="ECO:0000256" key="1">
    <source>
        <dbReference type="ARBA" id="ARBA00000111"/>
    </source>
</evidence>
<keyword evidence="17" id="KW-0998">Cell outer membrane</keyword>
<comment type="cofactor">
    <cofactor evidence="20">
        <name>Ca(2+)</name>
        <dbReference type="ChEBI" id="CHEBI:29108"/>
    </cofactor>
    <text evidence="20">Binds 1 Ca(2+) ion per monomer.</text>
</comment>
<keyword evidence="23" id="KW-1185">Reference proteome</keyword>
<feature type="signal peptide" evidence="21">
    <location>
        <begin position="1"/>
        <end position="21"/>
    </location>
</feature>
<dbReference type="STRING" id="797419.SAMN05216556_10922"/>
<evidence type="ECO:0000256" key="6">
    <source>
        <dbReference type="ARBA" id="ARBA00013179"/>
    </source>
</evidence>
<dbReference type="AlphaFoldDB" id="A0A1M6FZ39"/>
<evidence type="ECO:0000256" key="12">
    <source>
        <dbReference type="ARBA" id="ARBA00022801"/>
    </source>
</evidence>
<keyword evidence="9" id="KW-0812">Transmembrane</keyword>
<evidence type="ECO:0000313" key="23">
    <source>
        <dbReference type="Proteomes" id="UP000184172"/>
    </source>
</evidence>
<evidence type="ECO:0000256" key="20">
    <source>
        <dbReference type="PIRSR" id="PIRSR603187-2"/>
    </source>
</evidence>
<feature type="binding site" description="in dimeric form" evidence="20">
    <location>
        <position position="177"/>
    </location>
    <ligand>
        <name>Ca(2+)</name>
        <dbReference type="ChEBI" id="CHEBI:29108"/>
        <label>1</label>
    </ligand>
</feature>
<keyword evidence="14" id="KW-0442">Lipid degradation</keyword>
<evidence type="ECO:0000256" key="4">
    <source>
        <dbReference type="ARBA" id="ARBA00010525"/>
    </source>
</evidence>
<keyword evidence="8" id="KW-1134">Transmembrane beta strand</keyword>